<evidence type="ECO:0000256" key="4">
    <source>
        <dbReference type="PROSITE-ProRule" id="PRU00175"/>
    </source>
</evidence>
<dbReference type="GeneID" id="120261404"/>
<evidence type="ECO:0000256" key="5">
    <source>
        <dbReference type="SAM" id="Coils"/>
    </source>
</evidence>
<dbReference type="GO" id="GO:0004842">
    <property type="term" value="F:ubiquitin-protein transferase activity"/>
    <property type="evidence" value="ECO:0007669"/>
    <property type="project" value="TreeGrafter"/>
</dbReference>
<dbReference type="GO" id="GO:0008270">
    <property type="term" value="F:zinc ion binding"/>
    <property type="evidence" value="ECO:0007669"/>
    <property type="project" value="UniProtKB-KW"/>
</dbReference>
<dbReference type="AlphaFoldDB" id="A0AB40BF40"/>
<dbReference type="PROSITE" id="PS50089">
    <property type="entry name" value="ZF_RING_2"/>
    <property type="match status" value="1"/>
</dbReference>
<proteinExistence type="predicted"/>
<keyword evidence="7" id="KW-1185">Reference proteome</keyword>
<organism evidence="7 8">
    <name type="scientific">Dioscorea cayennensis subsp. rotundata</name>
    <name type="common">White Guinea yam</name>
    <name type="synonym">Dioscorea rotundata</name>
    <dbReference type="NCBI Taxonomy" id="55577"/>
    <lineage>
        <taxon>Eukaryota</taxon>
        <taxon>Viridiplantae</taxon>
        <taxon>Streptophyta</taxon>
        <taxon>Embryophyta</taxon>
        <taxon>Tracheophyta</taxon>
        <taxon>Spermatophyta</taxon>
        <taxon>Magnoliopsida</taxon>
        <taxon>Liliopsida</taxon>
        <taxon>Dioscoreales</taxon>
        <taxon>Dioscoreaceae</taxon>
        <taxon>Dioscorea</taxon>
    </lineage>
</organism>
<dbReference type="InterPro" id="IPR013083">
    <property type="entry name" value="Znf_RING/FYVE/PHD"/>
</dbReference>
<dbReference type="InterPro" id="IPR001841">
    <property type="entry name" value="Znf_RING"/>
</dbReference>
<keyword evidence="3" id="KW-0862">Zinc</keyword>
<evidence type="ECO:0000313" key="7">
    <source>
        <dbReference type="Proteomes" id="UP001515500"/>
    </source>
</evidence>
<evidence type="ECO:0000259" key="6">
    <source>
        <dbReference type="PROSITE" id="PS50089"/>
    </source>
</evidence>
<keyword evidence="1" id="KW-0479">Metal-binding</keyword>
<dbReference type="Gene3D" id="3.30.40.10">
    <property type="entry name" value="Zinc/RING finger domain, C3HC4 (zinc finger)"/>
    <property type="match status" value="1"/>
</dbReference>
<name>A0AB40BF40_DIOCR</name>
<dbReference type="PANTHER" id="PTHR42647">
    <property type="entry name" value="SBP (S-RIBONUCLEASE BINDING PROTEIN) FAMILY PROTEIN"/>
    <property type="match status" value="1"/>
</dbReference>
<evidence type="ECO:0000256" key="2">
    <source>
        <dbReference type="ARBA" id="ARBA00022771"/>
    </source>
</evidence>
<sequence>MAVQAQYPLNLISPDLIISRAENNGDGGGAGPCLVFGDPQSQLAFNGYNYGSRKRNRDDLMAVPFHQFNDLPNNGMVSNTHVQNRLIESSGASTSGRPAQSLLAAHLYNQSLDVDALLRQHSERLFLAIEQSHKRQCRALLSVLEKQFEVRLQEKEAELEKVIQRNAELEENVRQLSVEKEMWQAAAKNSEFLVSGLKASLEHALLGKVPQMNQECRECESTYPAEDEESCCFQGEERDRRTAVGDGAEEVGESQEVQRWCYKACTVCKDDDVCVLLLPCKHLCLCKHCAAIVDACPVCSSPKNASLHVIIPMQ</sequence>
<keyword evidence="5" id="KW-0175">Coiled coil</keyword>
<dbReference type="Proteomes" id="UP001515500">
    <property type="component" value="Chromosome 5"/>
</dbReference>
<dbReference type="PANTHER" id="PTHR42647:SF72">
    <property type="entry name" value="EF-HAND CALCIUM-BINDING DOMAIN-CONTAINING PROTEIN 4A"/>
    <property type="match status" value="1"/>
</dbReference>
<protein>
    <submittedName>
        <fullName evidence="8">Probable BOI-related E3 ubiquitin-protein ligase 2</fullName>
    </submittedName>
</protein>
<feature type="domain" description="RING-type" evidence="6">
    <location>
        <begin position="265"/>
        <end position="300"/>
    </location>
</feature>
<accession>A0AB40BF40</accession>
<keyword evidence="2 4" id="KW-0863">Zinc-finger</keyword>
<reference evidence="8" key="1">
    <citation type="submission" date="2025-08" db="UniProtKB">
        <authorList>
            <consortium name="RefSeq"/>
        </authorList>
    </citation>
    <scope>IDENTIFICATION</scope>
</reference>
<evidence type="ECO:0000313" key="8">
    <source>
        <dbReference type="RefSeq" id="XP_039125221.1"/>
    </source>
</evidence>
<gene>
    <name evidence="8" type="primary">LOC120261404</name>
</gene>
<dbReference type="RefSeq" id="XP_039125221.1">
    <property type="nucleotide sequence ID" value="XM_039269287.1"/>
</dbReference>
<feature type="coiled-coil region" evidence="5">
    <location>
        <begin position="145"/>
        <end position="186"/>
    </location>
</feature>
<evidence type="ECO:0000256" key="1">
    <source>
        <dbReference type="ARBA" id="ARBA00022723"/>
    </source>
</evidence>
<dbReference type="Pfam" id="PF13920">
    <property type="entry name" value="zf-C3HC4_3"/>
    <property type="match status" value="1"/>
</dbReference>
<evidence type="ECO:0000256" key="3">
    <source>
        <dbReference type="ARBA" id="ARBA00022833"/>
    </source>
</evidence>